<feature type="domain" description="Signal transduction histidine kinase dimerisation/phosphoacceptor" evidence="3">
    <location>
        <begin position="1"/>
        <end position="47"/>
    </location>
</feature>
<organism evidence="4 5">
    <name type="scientific">Thamnocephalis sphaerospora</name>
    <dbReference type="NCBI Taxonomy" id="78915"/>
    <lineage>
        <taxon>Eukaryota</taxon>
        <taxon>Fungi</taxon>
        <taxon>Fungi incertae sedis</taxon>
        <taxon>Zoopagomycota</taxon>
        <taxon>Zoopagomycotina</taxon>
        <taxon>Zoopagomycetes</taxon>
        <taxon>Zoopagales</taxon>
        <taxon>Sigmoideomycetaceae</taxon>
        <taxon>Thamnocephalis</taxon>
    </lineage>
</organism>
<dbReference type="AlphaFoldDB" id="A0A4P9XGD8"/>
<evidence type="ECO:0000313" key="5">
    <source>
        <dbReference type="Proteomes" id="UP000271241"/>
    </source>
</evidence>
<dbReference type="InterPro" id="IPR036097">
    <property type="entry name" value="HisK_dim/P_sf"/>
</dbReference>
<proteinExistence type="predicted"/>
<evidence type="ECO:0000256" key="1">
    <source>
        <dbReference type="ARBA" id="ARBA00022553"/>
    </source>
</evidence>
<dbReference type="PANTHER" id="PTHR45339:SF1">
    <property type="entry name" value="HYBRID SIGNAL TRANSDUCTION HISTIDINE KINASE J"/>
    <property type="match status" value="1"/>
</dbReference>
<dbReference type="Gene3D" id="3.30.565.10">
    <property type="entry name" value="Histidine kinase-like ATPase, C-terminal domain"/>
    <property type="match status" value="1"/>
</dbReference>
<dbReference type="SUPFAM" id="SSF55874">
    <property type="entry name" value="ATPase domain of HSP90 chaperone/DNA topoisomerase II/histidine kinase"/>
    <property type="match status" value="1"/>
</dbReference>
<gene>
    <name evidence="4" type="ORF">THASP1DRAFT_20832</name>
</gene>
<keyword evidence="2" id="KW-0902">Two-component regulatory system</keyword>
<reference evidence="5" key="1">
    <citation type="journal article" date="2018" name="Nat. Microbiol.">
        <title>Leveraging single-cell genomics to expand the fungal tree of life.</title>
        <authorList>
            <person name="Ahrendt S.R."/>
            <person name="Quandt C.A."/>
            <person name="Ciobanu D."/>
            <person name="Clum A."/>
            <person name="Salamov A."/>
            <person name="Andreopoulos B."/>
            <person name="Cheng J.F."/>
            <person name="Woyke T."/>
            <person name="Pelin A."/>
            <person name="Henrissat B."/>
            <person name="Reynolds N.K."/>
            <person name="Benny G.L."/>
            <person name="Smith M.E."/>
            <person name="James T.Y."/>
            <person name="Grigoriev I.V."/>
        </authorList>
    </citation>
    <scope>NUCLEOTIDE SEQUENCE [LARGE SCALE GENOMIC DNA]</scope>
    <source>
        <strain evidence="5">RSA 1356</strain>
    </source>
</reference>
<dbReference type="EMBL" id="KZ993516">
    <property type="protein sequence ID" value="RKP04703.1"/>
    <property type="molecule type" value="Genomic_DNA"/>
</dbReference>
<keyword evidence="5" id="KW-1185">Reference proteome</keyword>
<dbReference type="InterPro" id="IPR003661">
    <property type="entry name" value="HisK_dim/P_dom"/>
</dbReference>
<evidence type="ECO:0000256" key="2">
    <source>
        <dbReference type="ARBA" id="ARBA00023012"/>
    </source>
</evidence>
<dbReference type="Gene3D" id="1.10.287.130">
    <property type="match status" value="1"/>
</dbReference>
<dbReference type="CDD" id="cd00082">
    <property type="entry name" value="HisKA"/>
    <property type="match status" value="1"/>
</dbReference>
<evidence type="ECO:0000313" key="4">
    <source>
        <dbReference type="EMBL" id="RKP04703.1"/>
    </source>
</evidence>
<evidence type="ECO:0000259" key="3">
    <source>
        <dbReference type="Pfam" id="PF00512"/>
    </source>
</evidence>
<accession>A0A4P9XGD8</accession>
<dbReference type="InterPro" id="IPR036890">
    <property type="entry name" value="HATPase_C_sf"/>
</dbReference>
<dbReference type="STRING" id="78915.A0A4P9XGD8"/>
<feature type="non-terminal residue" evidence="4">
    <location>
        <position position="1"/>
    </location>
</feature>
<keyword evidence="1" id="KW-0597">Phosphoprotein</keyword>
<dbReference type="SUPFAM" id="SSF47384">
    <property type="entry name" value="Homodimeric domain of signal transducing histidine kinase"/>
    <property type="match status" value="1"/>
</dbReference>
<sequence>NSILGFTDLLSETQLTRIQREHCRDIRSGGEMLLRLVNQILDLTKVHSNTMDYQLIACPVSDVVDETLRLLTPVARTKQIELVTLFDKETPDVVLTDDFRVRQVLGNLLSNAVKVGRRIVR</sequence>
<dbReference type="Pfam" id="PF00512">
    <property type="entry name" value="HisKA"/>
    <property type="match status" value="1"/>
</dbReference>
<dbReference type="GO" id="GO:0000155">
    <property type="term" value="F:phosphorelay sensor kinase activity"/>
    <property type="evidence" value="ECO:0007669"/>
    <property type="project" value="InterPro"/>
</dbReference>
<name>A0A4P9XGD8_9FUNG</name>
<dbReference type="PANTHER" id="PTHR45339">
    <property type="entry name" value="HYBRID SIGNAL TRANSDUCTION HISTIDINE KINASE J"/>
    <property type="match status" value="1"/>
</dbReference>
<dbReference type="OrthoDB" id="60033at2759"/>
<protein>
    <recommendedName>
        <fullName evidence="3">Signal transduction histidine kinase dimerisation/phosphoacceptor domain-containing protein</fullName>
    </recommendedName>
</protein>
<dbReference type="Proteomes" id="UP000271241">
    <property type="component" value="Unassembled WGS sequence"/>
</dbReference>